<evidence type="ECO:0000313" key="3">
    <source>
        <dbReference type="EMBL" id="KPW80902.1"/>
    </source>
</evidence>
<keyword evidence="1" id="KW-0812">Transmembrane</keyword>
<keyword evidence="1" id="KW-1133">Transmembrane helix</keyword>
<reference evidence="3 4" key="1">
    <citation type="submission" date="2015-09" db="EMBL/GenBank/DDBJ databases">
        <title>Genome announcement of multiple Pseudomonas syringae strains.</title>
        <authorList>
            <person name="Thakur S."/>
            <person name="Wang P.W."/>
            <person name="Gong Y."/>
            <person name="Weir B.S."/>
            <person name="Guttman D.S."/>
        </authorList>
    </citation>
    <scope>NUCLEOTIDE SEQUENCE [LARGE SCALE GENOMIC DNA]</scope>
    <source>
        <strain evidence="3 4">ICMP2823</strain>
    </source>
</reference>
<proteinExistence type="predicted"/>
<dbReference type="Proteomes" id="UP000050564">
    <property type="component" value="Unassembled WGS sequence"/>
</dbReference>
<evidence type="ECO:0000259" key="2">
    <source>
        <dbReference type="Pfam" id="PF03958"/>
    </source>
</evidence>
<organism evidence="3 4">
    <name type="scientific">Pseudomonas cannabina</name>
    <dbReference type="NCBI Taxonomy" id="86840"/>
    <lineage>
        <taxon>Bacteria</taxon>
        <taxon>Pseudomonadati</taxon>
        <taxon>Pseudomonadota</taxon>
        <taxon>Gammaproteobacteria</taxon>
        <taxon>Pseudomonadales</taxon>
        <taxon>Pseudomonadaceae</taxon>
        <taxon>Pseudomonas</taxon>
    </lineage>
</organism>
<dbReference type="Pfam" id="PF03958">
    <property type="entry name" value="Secretin_N"/>
    <property type="match status" value="1"/>
</dbReference>
<protein>
    <submittedName>
        <fullName evidence="3">Type II and III secretion system family protein</fullName>
    </submittedName>
</protein>
<dbReference type="Gene3D" id="3.30.1370.120">
    <property type="match status" value="1"/>
</dbReference>
<dbReference type="PATRIC" id="fig|86840.3.peg.554"/>
<evidence type="ECO:0000313" key="4">
    <source>
        <dbReference type="Proteomes" id="UP000050564"/>
    </source>
</evidence>
<name>A0A0N8R0D7_PSECA</name>
<gene>
    <name evidence="3" type="ORF">ALO81_04360</name>
</gene>
<accession>A0A0N8R0D7</accession>
<feature type="domain" description="NolW-like" evidence="2">
    <location>
        <begin position="54"/>
        <end position="112"/>
    </location>
</feature>
<dbReference type="InterPro" id="IPR005644">
    <property type="entry name" value="NolW-like"/>
</dbReference>
<feature type="transmembrane region" description="Helical" evidence="1">
    <location>
        <begin position="34"/>
        <end position="53"/>
    </location>
</feature>
<feature type="non-terminal residue" evidence="3">
    <location>
        <position position="1"/>
    </location>
</feature>
<keyword evidence="1" id="KW-0472">Membrane</keyword>
<dbReference type="AlphaFoldDB" id="A0A0N8R0D7"/>
<comment type="caution">
    <text evidence="3">The sequence shown here is derived from an EMBL/GenBank/DDBJ whole genome shotgun (WGS) entry which is preliminary data.</text>
</comment>
<dbReference type="EMBL" id="LJPX01000050">
    <property type="protein sequence ID" value="KPW80902.1"/>
    <property type="molecule type" value="Genomic_DNA"/>
</dbReference>
<evidence type="ECO:0000256" key="1">
    <source>
        <dbReference type="SAM" id="Phobius"/>
    </source>
</evidence>
<dbReference type="InterPro" id="IPR038591">
    <property type="entry name" value="NolW-like_sf"/>
</dbReference>
<sequence>PISGLDMAVQLAFPTADTVAHSCLRRPSRRMNMALRILLTSLLIAFSASALAATEVVPLNYRTSADLLPVAKSFIGADGTVSAYGNQLIINAESHKIEELRALIAQLDTAPKRLLISVDTSDTATRSSNGSQVIEYGTASREGGVQQIQTSEGTPALIQVGQSVPLTSSSTDSYGYSQNNTEYRNVTQGFYVTASVTGDTVHLSISTNHDRMSQERPDAIKVQSTDSQVSGRLGEWITLASNSDQSVADQRGIAQRYSTQGRNDMVLRVKVETLE</sequence>